<proteinExistence type="inferred from homology"/>
<keyword evidence="4" id="KW-0945">Host-virus interaction</keyword>
<keyword evidence="7" id="KW-0677">Repeat</keyword>
<feature type="domain" description="Gnk2-homologous" evidence="15">
    <location>
        <begin position="205"/>
        <end position="307"/>
    </location>
</feature>
<sequence length="361" mass="38941">MVSYLKPAWLLCFVFKPSTTKNKNGKSHFVLSGHKNANFMHNLLVKKKKRNTTSKISRSLTVMKPIYQFFAVFWLFFLPFTVISGDNNKNLIFKGCASQKSPDPTGAFSQNLNTLFTSLLSQSAQRSFASTTAGTDNATAVTGVFQCRGDLPAAECYDCVSKIPKLVSKLCGGGGDDGNVVVAARVQLSGCYIRYEISGFRQTSGTEMLFRVCGKKQSGDPGFAGKRDTAFGAAENGVKTGGDGGGFYAGQYESVYVLGQCEGSLGNSDCGECVKDGFEKAKSECGDSISGQVYLHKCFVSYSYYSHGVPNISPLSDGEKRQHTQRTIALAVGGVAVLGFVIVCLLVLKSAMKKKSKYDSY</sequence>
<evidence type="ECO:0000256" key="3">
    <source>
        <dbReference type="ARBA" id="ARBA00022475"/>
    </source>
</evidence>
<dbReference type="FunFam" id="3.30.430.20:FF:000008">
    <property type="entry name" value="cysteine-rich repeat secretory protein 3"/>
    <property type="match status" value="1"/>
</dbReference>
<dbReference type="GO" id="GO:0010497">
    <property type="term" value="P:plasmodesmata-mediated intercellular transport"/>
    <property type="evidence" value="ECO:0007669"/>
    <property type="project" value="UniProtKB-ARBA"/>
</dbReference>
<dbReference type="GO" id="GO:0046739">
    <property type="term" value="P:transport of virus in multicellular host"/>
    <property type="evidence" value="ECO:0007669"/>
    <property type="project" value="UniProtKB-ARBA"/>
</dbReference>
<dbReference type="Proteomes" id="UP001295469">
    <property type="component" value="Chromosome A06"/>
</dbReference>
<evidence type="ECO:0000256" key="2">
    <source>
        <dbReference type="ARBA" id="ARBA00022448"/>
    </source>
</evidence>
<evidence type="ECO:0000256" key="1">
    <source>
        <dbReference type="ARBA" id="ARBA00004251"/>
    </source>
</evidence>
<dbReference type="GO" id="GO:0005886">
    <property type="term" value="C:plasma membrane"/>
    <property type="evidence" value="ECO:0007669"/>
    <property type="project" value="UniProtKB-SubCell"/>
</dbReference>
<accession>A0A816SV96</accession>
<evidence type="ECO:0000256" key="5">
    <source>
        <dbReference type="ARBA" id="ARBA00022692"/>
    </source>
</evidence>
<feature type="transmembrane region" description="Helical" evidence="14">
    <location>
        <begin position="65"/>
        <end position="83"/>
    </location>
</feature>
<feature type="domain" description="Gnk2-homologous" evidence="15">
    <location>
        <begin position="89"/>
        <end position="200"/>
    </location>
</feature>
<evidence type="ECO:0000256" key="13">
    <source>
        <dbReference type="ARBA" id="ARBA00038393"/>
    </source>
</evidence>
<comment type="subcellular location">
    <subcellularLocation>
        <location evidence="12">Cell junction</location>
        <location evidence="12">Plasmodesma</location>
    </subcellularLocation>
    <subcellularLocation>
        <location evidence="1">Cell membrane</location>
        <topology evidence="1">Single-pass type I membrane protein</topology>
    </subcellularLocation>
</comment>
<evidence type="ECO:0000256" key="4">
    <source>
        <dbReference type="ARBA" id="ARBA00022581"/>
    </source>
</evidence>
<dbReference type="EMBL" id="HG994360">
    <property type="protein sequence ID" value="CAF2091588.1"/>
    <property type="molecule type" value="Genomic_DNA"/>
</dbReference>
<evidence type="ECO:0000313" key="16">
    <source>
        <dbReference type="EMBL" id="CAF2091588.1"/>
    </source>
</evidence>
<evidence type="ECO:0000256" key="6">
    <source>
        <dbReference type="ARBA" id="ARBA00022729"/>
    </source>
</evidence>
<keyword evidence="9 14" id="KW-1133">Transmembrane helix</keyword>
<evidence type="ECO:0000256" key="8">
    <source>
        <dbReference type="ARBA" id="ARBA00022949"/>
    </source>
</evidence>
<organism evidence="16">
    <name type="scientific">Brassica napus</name>
    <name type="common">Rape</name>
    <dbReference type="NCBI Taxonomy" id="3708"/>
    <lineage>
        <taxon>Eukaryota</taxon>
        <taxon>Viridiplantae</taxon>
        <taxon>Streptophyta</taxon>
        <taxon>Embryophyta</taxon>
        <taxon>Tracheophyta</taxon>
        <taxon>Spermatophyta</taxon>
        <taxon>Magnoliopsida</taxon>
        <taxon>eudicotyledons</taxon>
        <taxon>Gunneridae</taxon>
        <taxon>Pentapetalae</taxon>
        <taxon>rosids</taxon>
        <taxon>malvids</taxon>
        <taxon>Brassicales</taxon>
        <taxon>Brassicaceae</taxon>
        <taxon>Brassiceae</taxon>
        <taxon>Brassica</taxon>
    </lineage>
</organism>
<comment type="similarity">
    <text evidence="13">Belongs to the cysteine-rich repeat secretory protein family. Plasmodesmata-located proteins (PDLD) subfamily.</text>
</comment>
<name>A0A816SV96_BRANA</name>
<dbReference type="PROSITE" id="PS51473">
    <property type="entry name" value="GNK2"/>
    <property type="match status" value="2"/>
</dbReference>
<dbReference type="AlphaFoldDB" id="A0A816SV96"/>
<keyword evidence="11" id="KW-1015">Disulfide bond</keyword>
<dbReference type="OrthoDB" id="1926347at2759"/>
<dbReference type="InterPro" id="IPR038408">
    <property type="entry name" value="GNK2_sf"/>
</dbReference>
<keyword evidence="2" id="KW-0813">Transport</keyword>
<evidence type="ECO:0000256" key="10">
    <source>
        <dbReference type="ARBA" id="ARBA00023136"/>
    </source>
</evidence>
<keyword evidence="10 14" id="KW-0472">Membrane</keyword>
<gene>
    <name evidence="16" type="ORF">DARMORV10_A06P47580.1</name>
</gene>
<keyword evidence="6" id="KW-0732">Signal</keyword>
<dbReference type="Gene3D" id="3.30.430.20">
    <property type="entry name" value="Gnk2 domain, C-X8-C-X2-C motif"/>
    <property type="match status" value="2"/>
</dbReference>
<dbReference type="InterPro" id="IPR002902">
    <property type="entry name" value="GNK2"/>
</dbReference>
<dbReference type="FunFam" id="3.30.430.20:FF:000001">
    <property type="entry name" value="cysteine-rich repeat secretory protein 3"/>
    <property type="match status" value="1"/>
</dbReference>
<evidence type="ECO:0000256" key="12">
    <source>
        <dbReference type="ARBA" id="ARBA00024184"/>
    </source>
</evidence>
<protein>
    <submittedName>
        <fullName evidence="16">(rape) hypothetical protein</fullName>
    </submittedName>
</protein>
<keyword evidence="8" id="KW-0965">Cell junction</keyword>
<evidence type="ECO:0000256" key="11">
    <source>
        <dbReference type="ARBA" id="ARBA00023157"/>
    </source>
</evidence>
<reference evidence="16" key="1">
    <citation type="submission" date="2021-01" db="EMBL/GenBank/DDBJ databases">
        <authorList>
            <consortium name="Genoscope - CEA"/>
            <person name="William W."/>
        </authorList>
    </citation>
    <scope>NUCLEOTIDE SEQUENCE</scope>
</reference>
<dbReference type="Pfam" id="PF01657">
    <property type="entry name" value="Stress-antifung"/>
    <property type="match status" value="2"/>
</dbReference>
<dbReference type="PANTHER" id="PTHR32080:SF36">
    <property type="entry name" value="PLASMODESMATA-LOCATED PROTEIN 1"/>
    <property type="match status" value="1"/>
</dbReference>
<dbReference type="CDD" id="cd23509">
    <property type="entry name" value="Gnk2-like"/>
    <property type="match status" value="2"/>
</dbReference>
<dbReference type="PANTHER" id="PTHR32080">
    <property type="entry name" value="ANTIFUNGAL PROTEIN GINKBILOBIN-2-LIKE"/>
    <property type="match status" value="1"/>
</dbReference>
<dbReference type="InterPro" id="IPR051378">
    <property type="entry name" value="Cell2Cell_Antifungal"/>
</dbReference>
<dbReference type="KEGG" id="bna:106407381"/>
<evidence type="ECO:0000256" key="14">
    <source>
        <dbReference type="SAM" id="Phobius"/>
    </source>
</evidence>
<keyword evidence="5 14" id="KW-0812">Transmembrane</keyword>
<evidence type="ECO:0000256" key="7">
    <source>
        <dbReference type="ARBA" id="ARBA00022737"/>
    </source>
</evidence>
<keyword evidence="3" id="KW-1003">Cell membrane</keyword>
<evidence type="ECO:0000256" key="9">
    <source>
        <dbReference type="ARBA" id="ARBA00022989"/>
    </source>
</evidence>
<evidence type="ECO:0000259" key="15">
    <source>
        <dbReference type="PROSITE" id="PS51473"/>
    </source>
</evidence>
<dbReference type="GO" id="GO:0009506">
    <property type="term" value="C:plasmodesma"/>
    <property type="evidence" value="ECO:0007669"/>
    <property type="project" value="UniProtKB-SubCell"/>
</dbReference>
<feature type="transmembrane region" description="Helical" evidence="14">
    <location>
        <begin position="328"/>
        <end position="348"/>
    </location>
</feature>